<comment type="caution">
    <text evidence="11">The sequence shown here is derived from an EMBL/GenBank/DDBJ whole genome shotgun (WGS) entry which is preliminary data.</text>
</comment>
<keyword evidence="12" id="KW-1185">Reference proteome</keyword>
<dbReference type="Proteomes" id="UP000837801">
    <property type="component" value="Unassembled WGS sequence"/>
</dbReference>
<dbReference type="InterPro" id="IPR009445">
    <property type="entry name" value="TMEM85/Emc4"/>
</dbReference>
<keyword evidence="4 10" id="KW-0812">Transmembrane</keyword>
<keyword evidence="5" id="KW-0256">Endoplasmic reticulum</keyword>
<evidence type="ECO:0000256" key="4">
    <source>
        <dbReference type="ARBA" id="ARBA00022692"/>
    </source>
</evidence>
<name>A0A9P0QRX6_9ASCO</name>
<reference evidence="11" key="1">
    <citation type="submission" date="2022-03" db="EMBL/GenBank/DDBJ databases">
        <authorList>
            <person name="Legras J.-L."/>
            <person name="Devillers H."/>
            <person name="Grondin C."/>
        </authorList>
    </citation>
    <scope>NUCLEOTIDE SEQUENCE</scope>
    <source>
        <strain evidence="11">CLIB 1423</strain>
    </source>
</reference>
<gene>
    <name evidence="11" type="ORF">CLIB1423_12S03488</name>
</gene>
<organism evidence="11 12">
    <name type="scientific">[Candida] railenensis</name>
    <dbReference type="NCBI Taxonomy" id="45579"/>
    <lineage>
        <taxon>Eukaryota</taxon>
        <taxon>Fungi</taxon>
        <taxon>Dikarya</taxon>
        <taxon>Ascomycota</taxon>
        <taxon>Saccharomycotina</taxon>
        <taxon>Pichiomycetes</taxon>
        <taxon>Debaryomycetaceae</taxon>
        <taxon>Kurtzmaniella</taxon>
    </lineage>
</organism>
<dbReference type="Pfam" id="PF06417">
    <property type="entry name" value="EMC4"/>
    <property type="match status" value="1"/>
</dbReference>
<feature type="region of interest" description="Disordered" evidence="9">
    <location>
        <begin position="1"/>
        <end position="38"/>
    </location>
</feature>
<evidence type="ECO:0000256" key="1">
    <source>
        <dbReference type="ARBA" id="ARBA00004477"/>
    </source>
</evidence>
<evidence type="ECO:0000313" key="11">
    <source>
        <dbReference type="EMBL" id="CAH2353813.1"/>
    </source>
</evidence>
<proteinExistence type="inferred from homology"/>
<evidence type="ECO:0000256" key="9">
    <source>
        <dbReference type="SAM" id="MobiDB-lite"/>
    </source>
</evidence>
<evidence type="ECO:0000256" key="10">
    <source>
        <dbReference type="SAM" id="Phobius"/>
    </source>
</evidence>
<comment type="similarity">
    <text evidence="2 8">Belongs to the EMC4 family.</text>
</comment>
<dbReference type="PIRSF" id="PIRSF017207">
    <property type="entry name" value="UCP017207_TM-p85"/>
    <property type="match status" value="1"/>
</dbReference>
<dbReference type="AlphaFoldDB" id="A0A9P0QRX6"/>
<evidence type="ECO:0000256" key="7">
    <source>
        <dbReference type="ARBA" id="ARBA00023136"/>
    </source>
</evidence>
<evidence type="ECO:0000313" key="12">
    <source>
        <dbReference type="Proteomes" id="UP000837801"/>
    </source>
</evidence>
<dbReference type="PANTHER" id="PTHR19315">
    <property type="entry name" value="ER MEMBRANE PROTEIN COMPLEX SUBUNIT 4"/>
    <property type="match status" value="1"/>
</dbReference>
<dbReference type="OrthoDB" id="369569at2759"/>
<keyword evidence="7 8" id="KW-0472">Membrane</keyword>
<dbReference type="GO" id="GO:0005789">
    <property type="term" value="C:endoplasmic reticulum membrane"/>
    <property type="evidence" value="ECO:0007669"/>
    <property type="project" value="UniProtKB-SubCell"/>
</dbReference>
<evidence type="ECO:0000256" key="5">
    <source>
        <dbReference type="ARBA" id="ARBA00022824"/>
    </source>
</evidence>
<comment type="subcellular location">
    <subcellularLocation>
        <location evidence="1">Endoplasmic reticulum membrane</location>
        <topology evidence="1">Multi-pass membrane protein</topology>
    </subcellularLocation>
</comment>
<evidence type="ECO:0000256" key="6">
    <source>
        <dbReference type="ARBA" id="ARBA00022989"/>
    </source>
</evidence>
<evidence type="ECO:0000256" key="2">
    <source>
        <dbReference type="ARBA" id="ARBA00007715"/>
    </source>
</evidence>
<protein>
    <recommendedName>
        <fullName evidence="3 8">ER membrane protein complex subunit 4</fullName>
    </recommendedName>
</protein>
<evidence type="ECO:0000256" key="3">
    <source>
        <dbReference type="ARBA" id="ARBA00020820"/>
    </source>
</evidence>
<keyword evidence="6 10" id="KW-1133">Transmembrane helix</keyword>
<accession>A0A9P0QRX6</accession>
<dbReference type="EMBL" id="CAKXYY010000012">
    <property type="protein sequence ID" value="CAH2353813.1"/>
    <property type="molecule type" value="Genomic_DNA"/>
</dbReference>
<feature type="transmembrane region" description="Helical" evidence="10">
    <location>
        <begin position="118"/>
        <end position="139"/>
    </location>
</feature>
<evidence type="ECO:0000256" key="8">
    <source>
        <dbReference type="PIRNR" id="PIRNR017207"/>
    </source>
</evidence>
<sequence>MSDFESISVIKTPKSYKSPPGFELSTGSKKSDTAAQIKKQDPKAISDLKAKKAWEIAMGPAKSIPMNLFMSYMTGNSLQIIPIMMAFNLFMSPLKAIFTETNKNFKQLITPENSNDILVAKAIFVLCQLACMSVGVWKLNTMGLIPRHRSDWLAWEEVVQVKEWSSIF</sequence>